<dbReference type="Gene3D" id="3.40.50.620">
    <property type="entry name" value="HUPs"/>
    <property type="match status" value="1"/>
</dbReference>
<dbReference type="InterPro" id="IPR036134">
    <property type="entry name" value="Crypto/Photolyase_FAD-like_sf"/>
</dbReference>
<evidence type="ECO:0000313" key="4">
    <source>
        <dbReference type="Proteomes" id="UP001500298"/>
    </source>
</evidence>
<dbReference type="PANTHER" id="PTHR38657">
    <property type="entry name" value="SLR1343 PROTEIN"/>
    <property type="match status" value="1"/>
</dbReference>
<dbReference type="InterPro" id="IPR052551">
    <property type="entry name" value="UV-DNA_repair_photolyase"/>
</dbReference>
<feature type="region of interest" description="Disordered" evidence="1">
    <location>
        <begin position="111"/>
        <end position="139"/>
    </location>
</feature>
<evidence type="ECO:0000259" key="2">
    <source>
        <dbReference type="Pfam" id="PF03441"/>
    </source>
</evidence>
<dbReference type="PANTHER" id="PTHR38657:SF1">
    <property type="entry name" value="SLR1343 PROTEIN"/>
    <property type="match status" value="1"/>
</dbReference>
<organism evidence="3 4">
    <name type="scientific">Algivirga pacifica</name>
    <dbReference type="NCBI Taxonomy" id="1162670"/>
    <lineage>
        <taxon>Bacteria</taxon>
        <taxon>Pseudomonadati</taxon>
        <taxon>Bacteroidota</taxon>
        <taxon>Cytophagia</taxon>
        <taxon>Cytophagales</taxon>
        <taxon>Flammeovirgaceae</taxon>
        <taxon>Algivirga</taxon>
    </lineage>
</organism>
<dbReference type="InterPro" id="IPR007357">
    <property type="entry name" value="PhrB-like"/>
</dbReference>
<keyword evidence="4" id="KW-1185">Reference proteome</keyword>
<dbReference type="Gene3D" id="1.10.579.10">
    <property type="entry name" value="DNA Cyclobutane Dipyrimidine Photolyase, subunit A, domain 3"/>
    <property type="match status" value="1"/>
</dbReference>
<name>A0ABP9D325_9BACT</name>
<dbReference type="Gene3D" id="1.25.40.80">
    <property type="match status" value="1"/>
</dbReference>
<dbReference type="Pfam" id="PF04244">
    <property type="entry name" value="DPRP"/>
    <property type="match status" value="1"/>
</dbReference>
<dbReference type="Gene3D" id="1.10.10.1710">
    <property type="entry name" value="Deoxyribodipyrimidine photolyase-related"/>
    <property type="match status" value="1"/>
</dbReference>
<dbReference type="SUPFAM" id="SSF48173">
    <property type="entry name" value="Cryptochrome/photolyase FAD-binding domain"/>
    <property type="match status" value="1"/>
</dbReference>
<gene>
    <name evidence="3" type="ORF">GCM10023331_08920</name>
</gene>
<comment type="caution">
    <text evidence="3">The sequence shown here is derived from an EMBL/GenBank/DDBJ whole genome shotgun (WGS) entry which is preliminary data.</text>
</comment>
<evidence type="ECO:0000256" key="1">
    <source>
        <dbReference type="SAM" id="MobiDB-lite"/>
    </source>
</evidence>
<dbReference type="InterPro" id="IPR014729">
    <property type="entry name" value="Rossmann-like_a/b/a_fold"/>
</dbReference>
<feature type="domain" description="Cryptochrome/DNA photolyase FAD-binding" evidence="2">
    <location>
        <begin position="251"/>
        <end position="375"/>
    </location>
</feature>
<dbReference type="InterPro" id="IPR005101">
    <property type="entry name" value="Cryptochr/Photolyase_FAD-bd"/>
</dbReference>
<evidence type="ECO:0000313" key="3">
    <source>
        <dbReference type="EMBL" id="GAA4826496.1"/>
    </source>
</evidence>
<accession>A0ABP9D325</accession>
<proteinExistence type="predicted"/>
<feature type="compositionally biased region" description="Polar residues" evidence="1">
    <location>
        <begin position="111"/>
        <end position="121"/>
    </location>
</feature>
<dbReference type="EMBL" id="BAABJX010000017">
    <property type="protein sequence ID" value="GAA4826496.1"/>
    <property type="molecule type" value="Genomic_DNA"/>
</dbReference>
<protein>
    <submittedName>
        <fullName evidence="3">Cryptochrome/photolyase family protein</fullName>
    </submittedName>
</protein>
<sequence>MKFYEDYLQQEGYEVTYIESSQEQSDIRQCIAALAKEDVSHIHFINPVDNWLARRISKKSQEHDIEQYIYDSPLYLNTMEEQGRFFERKKLHQTTFYKQQRKQMNILMNQEEPQGGQWTYDQDNRKKYPKKQRPPSIQYPNADQYFEEAIEYVNKHYTDNPGQLPSSPLYPANYEESKKWLKDFLEDRFHDFGAYEDAIVMEESILHHAVLSPMLNIGLITPKEVLQESLVYAKQQNIPINSTEGFVRQLIGWREFIRGVYETKGSIERTTNFWQFTRKMPNAFYTAQTGIPPVDHTIEKVLQTGYCHHIERLMILGNFMLLCEIHPDEVYQWFMELFIDAYDWVMVPNIYGMSQFADGGIFSTKPYISGSNYIKTMSDYAKGDWCDTWDALFWRFMHEHRDFFESAPRLKMLLSNWDKRSEEERKALLEKANKYLTQLDTTS</sequence>
<dbReference type="Proteomes" id="UP001500298">
    <property type="component" value="Unassembled WGS sequence"/>
</dbReference>
<dbReference type="Pfam" id="PF03441">
    <property type="entry name" value="FAD_binding_7"/>
    <property type="match status" value="1"/>
</dbReference>
<reference evidence="4" key="1">
    <citation type="journal article" date="2019" name="Int. J. Syst. Evol. Microbiol.">
        <title>The Global Catalogue of Microorganisms (GCM) 10K type strain sequencing project: providing services to taxonomists for standard genome sequencing and annotation.</title>
        <authorList>
            <consortium name="The Broad Institute Genomics Platform"/>
            <consortium name="The Broad Institute Genome Sequencing Center for Infectious Disease"/>
            <person name="Wu L."/>
            <person name="Ma J."/>
        </authorList>
    </citation>
    <scope>NUCLEOTIDE SEQUENCE [LARGE SCALE GENOMIC DNA]</scope>
    <source>
        <strain evidence="4">JCM 18326</strain>
    </source>
</reference>